<name>A0A4X2LA20_VOMUR</name>
<organism evidence="7 8">
    <name type="scientific">Vombatus ursinus</name>
    <name type="common">Common wombat</name>
    <dbReference type="NCBI Taxonomy" id="29139"/>
    <lineage>
        <taxon>Eukaryota</taxon>
        <taxon>Metazoa</taxon>
        <taxon>Chordata</taxon>
        <taxon>Craniata</taxon>
        <taxon>Vertebrata</taxon>
        <taxon>Euteleostomi</taxon>
        <taxon>Mammalia</taxon>
        <taxon>Metatheria</taxon>
        <taxon>Diprotodontia</taxon>
        <taxon>Vombatidae</taxon>
        <taxon>Vombatus</taxon>
    </lineage>
</organism>
<reference evidence="8" key="1">
    <citation type="submission" date="2018-12" db="EMBL/GenBank/DDBJ databases">
        <authorList>
            <person name="Yazar S."/>
        </authorList>
    </citation>
    <scope>NUCLEOTIDE SEQUENCE [LARGE SCALE GENOMIC DNA]</scope>
</reference>
<comment type="similarity">
    <text evidence="2 6">Belongs to the BI1 family.</text>
</comment>
<evidence type="ECO:0000313" key="8">
    <source>
        <dbReference type="Proteomes" id="UP000314987"/>
    </source>
</evidence>
<dbReference type="PANTHER" id="PTHR23291:SF32">
    <property type="entry name" value="BAX INHIBITOR 1"/>
    <property type="match status" value="1"/>
</dbReference>
<feature type="transmembrane region" description="Helical" evidence="6">
    <location>
        <begin position="35"/>
        <end position="52"/>
    </location>
</feature>
<dbReference type="OMA" id="AQKISNC"/>
<keyword evidence="3 6" id="KW-0812">Transmembrane</keyword>
<proteinExistence type="inferred from homology"/>
<feature type="transmembrane region" description="Helical" evidence="6">
    <location>
        <begin position="90"/>
        <end position="118"/>
    </location>
</feature>
<evidence type="ECO:0000256" key="6">
    <source>
        <dbReference type="RuleBase" id="RU004379"/>
    </source>
</evidence>
<feature type="transmembrane region" description="Helical" evidence="6">
    <location>
        <begin position="58"/>
        <end position="78"/>
    </location>
</feature>
<dbReference type="GO" id="GO:0034620">
    <property type="term" value="P:cellular response to unfolded protein"/>
    <property type="evidence" value="ECO:0007669"/>
    <property type="project" value="TreeGrafter"/>
</dbReference>
<evidence type="ECO:0000313" key="7">
    <source>
        <dbReference type="Ensembl" id="ENSVURP00010017877.1"/>
    </source>
</evidence>
<dbReference type="InterPro" id="IPR006214">
    <property type="entry name" value="Bax_inhibitor_1-related"/>
</dbReference>
<dbReference type="CDD" id="cd10430">
    <property type="entry name" value="BI-1"/>
    <property type="match status" value="1"/>
</dbReference>
<dbReference type="STRING" id="29139.ENSVURP00010017877"/>
<dbReference type="Pfam" id="PF01027">
    <property type="entry name" value="Bax1-I"/>
    <property type="match status" value="1"/>
</dbReference>
<dbReference type="Ensembl" id="ENSVURT00010020302.1">
    <property type="protein sequence ID" value="ENSVURP00010017877.1"/>
    <property type="gene ID" value="ENSVURG00010013659.1"/>
</dbReference>
<keyword evidence="4 6" id="KW-1133">Transmembrane helix</keyword>
<accession>A0A4X2LA20</accession>
<protein>
    <recommendedName>
        <fullName evidence="9">Transmembrane BAX inhibitor motif-containing protein 6</fullName>
    </recommendedName>
</protein>
<dbReference type="GeneTree" id="ENSGT01050000244940"/>
<dbReference type="GO" id="GO:0031966">
    <property type="term" value="C:mitochondrial membrane"/>
    <property type="evidence" value="ECO:0007669"/>
    <property type="project" value="TreeGrafter"/>
</dbReference>
<comment type="subcellular location">
    <subcellularLocation>
        <location evidence="1">Membrane</location>
        <topology evidence="1">Multi-pass membrane protein</topology>
    </subcellularLocation>
</comment>
<dbReference type="Proteomes" id="UP000314987">
    <property type="component" value="Unassembled WGS sequence"/>
</dbReference>
<keyword evidence="8" id="KW-1185">Reference proteome</keyword>
<keyword evidence="5 6" id="KW-0472">Membrane</keyword>
<evidence type="ECO:0000256" key="5">
    <source>
        <dbReference type="ARBA" id="ARBA00023136"/>
    </source>
</evidence>
<dbReference type="PANTHER" id="PTHR23291">
    <property type="entry name" value="BAX INHIBITOR-RELATED"/>
    <property type="match status" value="1"/>
</dbReference>
<dbReference type="AlphaFoldDB" id="A0A4X2LA20"/>
<sequence>MFSNILTMFYWKTHLEGLWRISHLTPFTQKHLKKVYASLALCMLVAATGAHLNVVSHFFQADFLSALSSFGMLFWLLITPHREATEPKRLLLLAGFAFFVGVGLGPELNSCIAINPNIVPSSFLGTAMTFSSFTLNSFYSQCLGCLCLGGILLSALSLIFFSYLGNVFFLSTWISQANTYIGLAFLCVLVIFDTRLIIEKAERKDEDYIWHCMDLFLDFVILFRKFMVIIEKNEKGKLKRK</sequence>
<evidence type="ECO:0000256" key="2">
    <source>
        <dbReference type="ARBA" id="ARBA00010350"/>
    </source>
</evidence>
<evidence type="ECO:0000256" key="3">
    <source>
        <dbReference type="ARBA" id="ARBA00022692"/>
    </source>
</evidence>
<reference evidence="7" key="2">
    <citation type="submission" date="2025-08" db="UniProtKB">
        <authorList>
            <consortium name="Ensembl"/>
        </authorList>
    </citation>
    <scope>IDENTIFICATION</scope>
</reference>
<dbReference type="GO" id="GO:2001234">
    <property type="term" value="P:negative regulation of apoptotic signaling pathway"/>
    <property type="evidence" value="ECO:0007669"/>
    <property type="project" value="TreeGrafter"/>
</dbReference>
<evidence type="ECO:0008006" key="9">
    <source>
        <dbReference type="Google" id="ProtNLM"/>
    </source>
</evidence>
<feature type="transmembrane region" description="Helical" evidence="6">
    <location>
        <begin position="138"/>
        <end position="165"/>
    </location>
</feature>
<evidence type="ECO:0000256" key="1">
    <source>
        <dbReference type="ARBA" id="ARBA00004141"/>
    </source>
</evidence>
<feature type="transmembrane region" description="Helical" evidence="6">
    <location>
        <begin position="177"/>
        <end position="196"/>
    </location>
</feature>
<reference evidence="7" key="3">
    <citation type="submission" date="2025-09" db="UniProtKB">
        <authorList>
            <consortium name="Ensembl"/>
        </authorList>
    </citation>
    <scope>IDENTIFICATION</scope>
</reference>
<evidence type="ECO:0000256" key="4">
    <source>
        <dbReference type="ARBA" id="ARBA00022989"/>
    </source>
</evidence>
<dbReference type="GO" id="GO:0019899">
    <property type="term" value="F:enzyme binding"/>
    <property type="evidence" value="ECO:0007669"/>
    <property type="project" value="TreeGrafter"/>
</dbReference>
<dbReference type="GO" id="GO:0033119">
    <property type="term" value="P:negative regulation of RNA splicing"/>
    <property type="evidence" value="ECO:0007669"/>
    <property type="project" value="TreeGrafter"/>
</dbReference>